<dbReference type="InterPro" id="IPR014718">
    <property type="entry name" value="GH-type_carb-bd"/>
</dbReference>
<keyword evidence="4" id="KW-0812">Transmembrane</keyword>
<dbReference type="InterPro" id="IPR016688">
    <property type="entry name" value="MscS-like_plants/fungi"/>
</dbReference>
<dbReference type="PANTHER" id="PTHR31618:SF1">
    <property type="entry name" value="EF-HAND DOMAIN-CONTAINING PROTEIN"/>
    <property type="match status" value="1"/>
</dbReference>
<keyword evidence="6" id="KW-0406">Ion transport</keyword>
<dbReference type="Proteomes" id="UP000245207">
    <property type="component" value="Unassembled WGS sequence"/>
</dbReference>
<evidence type="ECO:0000256" key="3">
    <source>
        <dbReference type="ARBA" id="ARBA00022448"/>
    </source>
</evidence>
<feature type="domain" description="Mechanosensitive ion channel MscS" evidence="9">
    <location>
        <begin position="219"/>
        <end position="277"/>
    </location>
</feature>
<dbReference type="STRING" id="35608.A0A2U1MWW1"/>
<comment type="caution">
    <text evidence="10">The sequence shown here is derived from an EMBL/GenBank/DDBJ whole genome shotgun (WGS) entry which is preliminary data.</text>
</comment>
<dbReference type="EMBL" id="PKPP01004168">
    <property type="protein sequence ID" value="PWA65730.1"/>
    <property type="molecule type" value="Genomic_DNA"/>
</dbReference>
<keyword evidence="8" id="KW-0407">Ion channel</keyword>
<dbReference type="GO" id="GO:0050982">
    <property type="term" value="P:detection of mechanical stimulus"/>
    <property type="evidence" value="ECO:0007669"/>
    <property type="project" value="UniProtKB-ARBA"/>
</dbReference>
<comment type="subcellular location">
    <subcellularLocation>
        <location evidence="1">Membrane</location>
        <topology evidence="1">Multi-pass membrane protein</topology>
    </subcellularLocation>
</comment>
<dbReference type="SUPFAM" id="SSF50182">
    <property type="entry name" value="Sm-like ribonucleoproteins"/>
    <property type="match status" value="1"/>
</dbReference>
<protein>
    <submittedName>
        <fullName evidence="10">Mechanosensitive ion channel MscS, LSM domain protein</fullName>
    </submittedName>
</protein>
<keyword evidence="3" id="KW-0813">Transport</keyword>
<dbReference type="Gene3D" id="2.30.30.60">
    <property type="match status" value="1"/>
</dbReference>
<dbReference type="InterPro" id="IPR023408">
    <property type="entry name" value="MscS_beta-dom_sf"/>
</dbReference>
<evidence type="ECO:0000313" key="11">
    <source>
        <dbReference type="Proteomes" id="UP000245207"/>
    </source>
</evidence>
<dbReference type="GO" id="GO:0003824">
    <property type="term" value="F:catalytic activity"/>
    <property type="evidence" value="ECO:0007669"/>
    <property type="project" value="InterPro"/>
</dbReference>
<dbReference type="GO" id="GO:0008381">
    <property type="term" value="F:mechanosensitive monoatomic ion channel activity"/>
    <property type="evidence" value="ECO:0007669"/>
    <property type="project" value="TreeGrafter"/>
</dbReference>
<keyword evidence="5" id="KW-1133">Transmembrane helix</keyword>
<evidence type="ECO:0000256" key="8">
    <source>
        <dbReference type="ARBA" id="ARBA00023303"/>
    </source>
</evidence>
<dbReference type="InterPro" id="IPR006685">
    <property type="entry name" value="MscS_channel_2nd"/>
</dbReference>
<sequence>MEDLKEQVEQEGYLGSPNIVVVLYHERKRTYVIRREGLSDVVVWNPWDKKAKAMADMRVDEYRWMLKPFWKIARHLRGSYSAGQGNQSYLYLASHQTSAKHAGAFWGGPDYGVLSWDSKLTGAQLLWVYGFKQTKLGCAPEVLGPCAFELVFDTVLDFPEPLAGRGGDTESLRLFTATIRSVNSMLETEDGSFKKFCELRMAGAYVFGTTGKTIFESIVFLFIMHLYDVGDRCEVDGTQMIVDEISILTTVFMKQDNQKIIYPNSLLATKSIGNYSRSPAMGDEINFSINIYTPWDKIEKMKNGIKEYVGQKSYYWFDDVRIVVKGVEHMNRLNMVLWPKHVVNHHDMTQRWERRSELILEMIRVFREHDIEYNLPPLDANVKSIGGVISYMPTP</sequence>
<evidence type="ECO:0000256" key="7">
    <source>
        <dbReference type="ARBA" id="ARBA00023136"/>
    </source>
</evidence>
<dbReference type="OrthoDB" id="544685at2759"/>
<dbReference type="Gene3D" id="2.70.98.10">
    <property type="match status" value="1"/>
</dbReference>
<dbReference type="GO" id="GO:0006820">
    <property type="term" value="P:monoatomic anion transport"/>
    <property type="evidence" value="ECO:0007669"/>
    <property type="project" value="TreeGrafter"/>
</dbReference>
<evidence type="ECO:0000256" key="1">
    <source>
        <dbReference type="ARBA" id="ARBA00004141"/>
    </source>
</evidence>
<dbReference type="GO" id="GO:0005886">
    <property type="term" value="C:plasma membrane"/>
    <property type="evidence" value="ECO:0007669"/>
    <property type="project" value="TreeGrafter"/>
</dbReference>
<comment type="similarity">
    <text evidence="2">Belongs to the MscS (TC 1.A.23) family.</text>
</comment>
<reference evidence="10 11" key="1">
    <citation type="journal article" date="2018" name="Mol. Plant">
        <title>The genome of Artemisia annua provides insight into the evolution of Asteraceae family and artemisinin biosynthesis.</title>
        <authorList>
            <person name="Shen Q."/>
            <person name="Zhang L."/>
            <person name="Liao Z."/>
            <person name="Wang S."/>
            <person name="Yan T."/>
            <person name="Shi P."/>
            <person name="Liu M."/>
            <person name="Fu X."/>
            <person name="Pan Q."/>
            <person name="Wang Y."/>
            <person name="Lv Z."/>
            <person name="Lu X."/>
            <person name="Zhang F."/>
            <person name="Jiang W."/>
            <person name="Ma Y."/>
            <person name="Chen M."/>
            <person name="Hao X."/>
            <person name="Li L."/>
            <person name="Tang Y."/>
            <person name="Lv G."/>
            <person name="Zhou Y."/>
            <person name="Sun X."/>
            <person name="Brodelius P.E."/>
            <person name="Rose J.K.C."/>
            <person name="Tang K."/>
        </authorList>
    </citation>
    <scope>NUCLEOTIDE SEQUENCE [LARGE SCALE GENOMIC DNA]</scope>
    <source>
        <strain evidence="11">cv. Huhao1</strain>
        <tissue evidence="10">Leaf</tissue>
    </source>
</reference>
<gene>
    <name evidence="10" type="ORF">CTI12_AA333350</name>
</gene>
<evidence type="ECO:0000259" key="9">
    <source>
        <dbReference type="Pfam" id="PF00924"/>
    </source>
</evidence>
<dbReference type="InterPro" id="IPR010920">
    <property type="entry name" value="LSM_dom_sf"/>
</dbReference>
<evidence type="ECO:0000256" key="5">
    <source>
        <dbReference type="ARBA" id="ARBA00022989"/>
    </source>
</evidence>
<dbReference type="SUPFAM" id="SSF74650">
    <property type="entry name" value="Galactose mutarotase-like"/>
    <property type="match status" value="1"/>
</dbReference>
<dbReference type="GO" id="GO:0030246">
    <property type="term" value="F:carbohydrate binding"/>
    <property type="evidence" value="ECO:0007669"/>
    <property type="project" value="InterPro"/>
</dbReference>
<evidence type="ECO:0000313" key="10">
    <source>
        <dbReference type="EMBL" id="PWA65730.1"/>
    </source>
</evidence>
<keyword evidence="7" id="KW-0472">Membrane</keyword>
<organism evidence="10 11">
    <name type="scientific">Artemisia annua</name>
    <name type="common">Sweet wormwood</name>
    <dbReference type="NCBI Taxonomy" id="35608"/>
    <lineage>
        <taxon>Eukaryota</taxon>
        <taxon>Viridiplantae</taxon>
        <taxon>Streptophyta</taxon>
        <taxon>Embryophyta</taxon>
        <taxon>Tracheophyta</taxon>
        <taxon>Spermatophyta</taxon>
        <taxon>Magnoliopsida</taxon>
        <taxon>eudicotyledons</taxon>
        <taxon>Gunneridae</taxon>
        <taxon>Pentapetalae</taxon>
        <taxon>asterids</taxon>
        <taxon>campanulids</taxon>
        <taxon>Asterales</taxon>
        <taxon>Asteraceae</taxon>
        <taxon>Asteroideae</taxon>
        <taxon>Anthemideae</taxon>
        <taxon>Artemisiinae</taxon>
        <taxon>Artemisia</taxon>
    </lineage>
</organism>
<dbReference type="Pfam" id="PF00924">
    <property type="entry name" value="MS_channel_2nd"/>
    <property type="match status" value="1"/>
</dbReference>
<dbReference type="InterPro" id="IPR011013">
    <property type="entry name" value="Gal_mutarotase_sf_dom"/>
</dbReference>
<evidence type="ECO:0000256" key="4">
    <source>
        <dbReference type="ARBA" id="ARBA00022692"/>
    </source>
</evidence>
<evidence type="ECO:0000256" key="2">
    <source>
        <dbReference type="ARBA" id="ARBA00008017"/>
    </source>
</evidence>
<keyword evidence="11" id="KW-1185">Reference proteome</keyword>
<dbReference type="FunFam" id="2.30.30.60:FF:000003">
    <property type="entry name" value="Predicted mechanosensitive ion channel"/>
    <property type="match status" value="1"/>
</dbReference>
<evidence type="ECO:0000256" key="6">
    <source>
        <dbReference type="ARBA" id="ARBA00023065"/>
    </source>
</evidence>
<accession>A0A2U1MWW1</accession>
<name>A0A2U1MWW1_ARTAN</name>
<dbReference type="PANTHER" id="PTHR31618">
    <property type="entry name" value="MECHANOSENSITIVE ION CHANNEL PROTEIN 5"/>
    <property type="match status" value="1"/>
</dbReference>
<dbReference type="GO" id="GO:0005975">
    <property type="term" value="P:carbohydrate metabolic process"/>
    <property type="evidence" value="ECO:0007669"/>
    <property type="project" value="InterPro"/>
</dbReference>
<proteinExistence type="inferred from homology"/>
<dbReference type="AlphaFoldDB" id="A0A2U1MWW1"/>